<comment type="caution">
    <text evidence="1">The sequence shown here is derived from an EMBL/GenBank/DDBJ whole genome shotgun (WGS) entry which is preliminary data.</text>
</comment>
<gene>
    <name evidence="1" type="ORF">GOOTI_063_00240</name>
</gene>
<accession>H5TIP5</accession>
<name>H5TIP5_GORO1</name>
<dbReference type="RefSeq" id="WP_007237610.1">
    <property type="nucleotide sequence ID" value="NZ_BAFB01000063.1"/>
</dbReference>
<proteinExistence type="predicted"/>
<sequence length="224" mass="23173">MGQAIDVTDDGLVLVTGAVPSSGGLPRGLPVGTFVYDLATATYTPLPAADGDDNLIALGHTIDALGRVAGGFVTLEGEFDWRHAPAVWEPRTLQPVRLQGDDAFVNACSTDGLAVGWRMAERGKPPIAVFWRDPFSAPEPLPGQAALRVNDAGLVVGIEFLPGSPGFPFSAALWDLEGGSTTLEHLGAGSYAYGVNGRGDVVGYVVDTRSGDAPAARAATWTAA</sequence>
<keyword evidence="2" id="KW-1185">Reference proteome</keyword>
<dbReference type="EMBL" id="BAFB01000063">
    <property type="protein sequence ID" value="GAB33353.1"/>
    <property type="molecule type" value="Genomic_DNA"/>
</dbReference>
<protein>
    <submittedName>
        <fullName evidence="1">Uncharacterized protein</fullName>
    </submittedName>
</protein>
<reference evidence="1" key="1">
    <citation type="submission" date="2012-02" db="EMBL/GenBank/DDBJ databases">
        <title>Whole genome shotgun sequence of Gordonia otitidis NBRC 100426.</title>
        <authorList>
            <person name="Yoshida I."/>
            <person name="Hosoyama A."/>
            <person name="Tsuchikane K."/>
            <person name="Katsumata H."/>
            <person name="Yamazaki S."/>
            <person name="Fujita N."/>
        </authorList>
    </citation>
    <scope>NUCLEOTIDE SEQUENCE [LARGE SCALE GENOMIC DNA]</scope>
    <source>
        <strain evidence="1">NBRC 100426</strain>
    </source>
</reference>
<dbReference type="OrthoDB" id="3985792at2"/>
<evidence type="ECO:0000313" key="2">
    <source>
        <dbReference type="Proteomes" id="UP000005038"/>
    </source>
</evidence>
<organism evidence="1 2">
    <name type="scientific">Gordonia otitidis (strain DSM 44809 / CCUG 52243 / JCM 12355 / NBRC 100426 / IFM 10032)</name>
    <dbReference type="NCBI Taxonomy" id="1108044"/>
    <lineage>
        <taxon>Bacteria</taxon>
        <taxon>Bacillati</taxon>
        <taxon>Actinomycetota</taxon>
        <taxon>Actinomycetes</taxon>
        <taxon>Mycobacteriales</taxon>
        <taxon>Gordoniaceae</taxon>
        <taxon>Gordonia</taxon>
    </lineage>
</organism>
<dbReference type="AlphaFoldDB" id="H5TIP5"/>
<dbReference type="Proteomes" id="UP000005038">
    <property type="component" value="Unassembled WGS sequence"/>
</dbReference>
<evidence type="ECO:0000313" key="1">
    <source>
        <dbReference type="EMBL" id="GAB33353.1"/>
    </source>
</evidence>